<evidence type="ECO:0000313" key="1">
    <source>
        <dbReference type="EMBL" id="KAJ8785816.1"/>
    </source>
</evidence>
<organism evidence="1 2">
    <name type="scientific">Eschrichtius robustus</name>
    <name type="common">California gray whale</name>
    <name type="synonym">Eschrichtius gibbosus</name>
    <dbReference type="NCBI Taxonomy" id="9764"/>
    <lineage>
        <taxon>Eukaryota</taxon>
        <taxon>Metazoa</taxon>
        <taxon>Chordata</taxon>
        <taxon>Craniata</taxon>
        <taxon>Vertebrata</taxon>
        <taxon>Euteleostomi</taxon>
        <taxon>Mammalia</taxon>
        <taxon>Eutheria</taxon>
        <taxon>Laurasiatheria</taxon>
        <taxon>Artiodactyla</taxon>
        <taxon>Whippomorpha</taxon>
        <taxon>Cetacea</taxon>
        <taxon>Mysticeti</taxon>
        <taxon>Eschrichtiidae</taxon>
        <taxon>Eschrichtius</taxon>
    </lineage>
</organism>
<name>A0AB34GZ84_ESCRO</name>
<dbReference type="Proteomes" id="UP001159641">
    <property type="component" value="Unassembled WGS sequence"/>
</dbReference>
<gene>
    <name evidence="1" type="ORF">J1605_006776</name>
</gene>
<sequence length="101" mass="10432">MEHEGSGDSGGSAGLLQQILSLKLVPRVGNGTLCPNSTSLCSFPGTGPTPRLRTACHAAAARLRGGAPSPASRLAPRRPARWGLFSSWKKVPSPSAESWGP</sequence>
<reference evidence="1 2" key="1">
    <citation type="submission" date="2022-11" db="EMBL/GenBank/DDBJ databases">
        <title>Whole genome sequence of Eschrichtius robustus ER-17-0199.</title>
        <authorList>
            <person name="Bruniche-Olsen A."/>
            <person name="Black A.N."/>
            <person name="Fields C.J."/>
            <person name="Walden K."/>
            <person name="Dewoody J.A."/>
        </authorList>
    </citation>
    <scope>NUCLEOTIDE SEQUENCE [LARGE SCALE GENOMIC DNA]</scope>
    <source>
        <strain evidence="1">ER-17-0199</strain>
        <tissue evidence="1">Blubber</tissue>
    </source>
</reference>
<accession>A0AB34GZ84</accession>
<evidence type="ECO:0000313" key="2">
    <source>
        <dbReference type="Proteomes" id="UP001159641"/>
    </source>
</evidence>
<keyword evidence="2" id="KW-1185">Reference proteome</keyword>
<dbReference type="AlphaFoldDB" id="A0AB34GZ84"/>
<comment type="caution">
    <text evidence="1">The sequence shown here is derived from an EMBL/GenBank/DDBJ whole genome shotgun (WGS) entry which is preliminary data.</text>
</comment>
<protein>
    <submittedName>
        <fullName evidence="1">Uncharacterized protein</fullName>
    </submittedName>
</protein>
<dbReference type="EMBL" id="JAIQCJ010002005">
    <property type="protein sequence ID" value="KAJ8785816.1"/>
    <property type="molecule type" value="Genomic_DNA"/>
</dbReference>
<proteinExistence type="predicted"/>